<evidence type="ECO:0000313" key="5">
    <source>
        <dbReference type="Proteomes" id="UP000307217"/>
    </source>
</evidence>
<proteinExistence type="predicted"/>
<dbReference type="RefSeq" id="WP_138589923.1">
    <property type="nucleotide sequence ID" value="NZ_PNBW01000033.1"/>
</dbReference>
<dbReference type="InterPro" id="IPR029044">
    <property type="entry name" value="Nucleotide-diphossugar_trans"/>
</dbReference>
<dbReference type="Pfam" id="PF00535">
    <property type="entry name" value="Glycos_transf_2"/>
    <property type="match status" value="1"/>
</dbReference>
<dbReference type="GO" id="GO:0016740">
    <property type="term" value="F:transferase activity"/>
    <property type="evidence" value="ECO:0007669"/>
    <property type="project" value="UniProtKB-KW"/>
</dbReference>
<reference evidence="5" key="2">
    <citation type="submission" date="2019-06" db="EMBL/GenBank/DDBJ databases">
        <title>Co-occurence of chitin degradation, pigmentation and bioactivity in marine Pseudoalteromonas.</title>
        <authorList>
            <person name="Sonnenschein E.C."/>
            <person name="Bech P.K."/>
        </authorList>
    </citation>
    <scope>NUCLEOTIDE SEQUENCE [LARGE SCALE GENOMIC DNA]</scope>
    <source>
        <strain evidence="5">S3790</strain>
        <strain evidence="3">S3895</strain>
    </source>
</reference>
<dbReference type="PANTHER" id="PTHR43685:SF2">
    <property type="entry name" value="GLYCOSYLTRANSFERASE 2-LIKE DOMAIN-CONTAINING PROTEIN"/>
    <property type="match status" value="1"/>
</dbReference>
<sequence length="293" mass="34166">MKTNLSSEKPLVSVYIPTKNRIQLLKRAINSVLAQTYDNIEIIVVDDGSSDNTPIILKELSEYYSNLHFYRFDTSQGAPAARNYAIDKAKGKLITGLDDDDYFLPKRIESLVSNFDERYTFICSGYYWNHGKTKIKKFDSRKTLTLDEQLYFNQASNQVLMETEKLRAVGGFDLSFSSCQDWELWVRLIKKFGPALRINDVEYVVDASHPEGRITNSPKRVEGFRLLASRYKSDMNYLHHRTMRFNYLVASKEKLTLSLYLQLVTVKSFLRVTKYWFACIFPNYAKNRLNKMK</sequence>
<dbReference type="InterPro" id="IPR001173">
    <property type="entry name" value="Glyco_trans_2-like"/>
</dbReference>
<organism evidence="2 5">
    <name type="scientific">Pseudoalteromonas aurantia</name>
    <dbReference type="NCBI Taxonomy" id="43654"/>
    <lineage>
        <taxon>Bacteria</taxon>
        <taxon>Pseudomonadati</taxon>
        <taxon>Pseudomonadota</taxon>
        <taxon>Gammaproteobacteria</taxon>
        <taxon>Alteromonadales</taxon>
        <taxon>Pseudoalteromonadaceae</taxon>
        <taxon>Pseudoalteromonas</taxon>
    </lineage>
</organism>
<dbReference type="Proteomes" id="UP000307217">
    <property type="component" value="Unassembled WGS sequence"/>
</dbReference>
<accession>A0A5S3VCQ8</accession>
<evidence type="ECO:0000313" key="3">
    <source>
        <dbReference type="EMBL" id="TMO75956.1"/>
    </source>
</evidence>
<keyword evidence="4" id="KW-1185">Reference proteome</keyword>
<comment type="caution">
    <text evidence="2">The sequence shown here is derived from an EMBL/GenBank/DDBJ whole genome shotgun (WGS) entry which is preliminary data.</text>
</comment>
<keyword evidence="2" id="KW-0808">Transferase</keyword>
<feature type="domain" description="Glycosyltransferase 2-like" evidence="1">
    <location>
        <begin position="13"/>
        <end position="147"/>
    </location>
</feature>
<protein>
    <submittedName>
        <fullName evidence="2">Glycosyl transferase</fullName>
    </submittedName>
</protein>
<dbReference type="EMBL" id="PNBX01000008">
    <property type="protein sequence ID" value="TMO69982.1"/>
    <property type="molecule type" value="Genomic_DNA"/>
</dbReference>
<dbReference type="CDD" id="cd00761">
    <property type="entry name" value="Glyco_tranf_GTA_type"/>
    <property type="match status" value="1"/>
</dbReference>
<reference evidence="2 5" key="1">
    <citation type="submission" date="2018-01" db="EMBL/GenBank/DDBJ databases">
        <authorList>
            <person name="Paulsen S."/>
            <person name="Gram L.K."/>
        </authorList>
    </citation>
    <scope>NUCLEOTIDE SEQUENCE [LARGE SCALE GENOMIC DNA]</scope>
    <source>
        <strain evidence="2 5">S3790</strain>
        <strain evidence="3">S3895</strain>
    </source>
</reference>
<dbReference type="InterPro" id="IPR050834">
    <property type="entry name" value="Glycosyltransf_2"/>
</dbReference>
<gene>
    <name evidence="2" type="ORF">CWC19_03030</name>
    <name evidence="3" type="ORF">CWC20_06790</name>
</gene>
<dbReference type="Gene3D" id="3.90.550.10">
    <property type="entry name" value="Spore Coat Polysaccharide Biosynthesis Protein SpsA, Chain A"/>
    <property type="match status" value="1"/>
</dbReference>
<evidence type="ECO:0000313" key="2">
    <source>
        <dbReference type="EMBL" id="TMO69982.1"/>
    </source>
</evidence>
<dbReference type="AlphaFoldDB" id="A0A5S3VCQ8"/>
<name>A0A5S3VCQ8_9GAMM</name>
<dbReference type="SUPFAM" id="SSF53448">
    <property type="entry name" value="Nucleotide-diphospho-sugar transferases"/>
    <property type="match status" value="1"/>
</dbReference>
<dbReference type="EMBL" id="PNBW01000033">
    <property type="protein sequence ID" value="TMO75956.1"/>
    <property type="molecule type" value="Genomic_DNA"/>
</dbReference>
<reference evidence="2" key="3">
    <citation type="submission" date="2019-09" db="EMBL/GenBank/DDBJ databases">
        <title>Co-occurence of chitin degradation, pigmentation and bioactivity in marine Pseudoalteromonas.</title>
        <authorList>
            <person name="Sonnenschein E.C."/>
            <person name="Bech P.K."/>
        </authorList>
    </citation>
    <scope>NUCLEOTIDE SEQUENCE</scope>
    <source>
        <strain evidence="2">S3790</strain>
        <strain evidence="4">S3895</strain>
    </source>
</reference>
<dbReference type="Proteomes" id="UP000307164">
    <property type="component" value="Unassembled WGS sequence"/>
</dbReference>
<evidence type="ECO:0000313" key="4">
    <source>
        <dbReference type="Proteomes" id="UP000307164"/>
    </source>
</evidence>
<evidence type="ECO:0000259" key="1">
    <source>
        <dbReference type="Pfam" id="PF00535"/>
    </source>
</evidence>
<dbReference type="PANTHER" id="PTHR43685">
    <property type="entry name" value="GLYCOSYLTRANSFERASE"/>
    <property type="match status" value="1"/>
</dbReference>
<dbReference type="OrthoDB" id="9802649at2"/>